<organism evidence="12 13">
    <name type="scientific">Kitasatospora phosalacinea</name>
    <dbReference type="NCBI Taxonomy" id="2065"/>
    <lineage>
        <taxon>Bacteria</taxon>
        <taxon>Bacillati</taxon>
        <taxon>Actinomycetota</taxon>
        <taxon>Actinomycetes</taxon>
        <taxon>Kitasatosporales</taxon>
        <taxon>Streptomycetaceae</taxon>
        <taxon>Kitasatospora</taxon>
    </lineage>
</organism>
<name>A0A9W6PDM7_9ACTN</name>
<evidence type="ECO:0000256" key="8">
    <source>
        <dbReference type="ARBA" id="ARBA00022691"/>
    </source>
</evidence>
<evidence type="ECO:0000256" key="2">
    <source>
        <dbReference type="ARBA" id="ARBA00005369"/>
    </source>
</evidence>
<accession>A0A9W6PDM7</accession>
<sequence>MTTSDRLRTDLVAQLIADGELTDPEWVKAASAVPREKFAPAYFLAVDGSTPTSYIPVDANDDGWLEGVYTNQTLITQLAQPDGTITATDAGRLPVVGEPSSSSTLPSLVLNMWQLLGVEDGHRVLEIGTGTGYSTALGAHRLGDENLTSIEYDPVVAELAAAAIEAAGYSPRLVVGDGLLGDPAGETYDRLIATCAVRYVPQPWLYQVRPGGRILATIGGWGHGFGLADLTVTAPGEATGRFLPGFVNFMIARPHGRPPRPSVALLPGNERQSILDPALLDTWTGRWVGQLAAPSAERLGAGTDQILWDVATGSQARTTANANGGWTVTQRGPLRLWDKVEDALFLWRTAGEPHQEKFGITITPTAQTVWLETPDGPNWNLPI</sequence>
<proteinExistence type="inferred from homology"/>
<dbReference type="SUPFAM" id="SSF53335">
    <property type="entry name" value="S-adenosyl-L-methionine-dependent methyltransferases"/>
    <property type="match status" value="1"/>
</dbReference>
<gene>
    <name evidence="12" type="primary">pcm</name>
    <name evidence="12" type="ORF">Kpho01_20010</name>
</gene>
<dbReference type="GO" id="GO:0032259">
    <property type="term" value="P:methylation"/>
    <property type="evidence" value="ECO:0007669"/>
    <property type="project" value="UniProtKB-KW"/>
</dbReference>
<evidence type="ECO:0000256" key="6">
    <source>
        <dbReference type="ARBA" id="ARBA00022603"/>
    </source>
</evidence>
<comment type="similarity">
    <text evidence="2">Belongs to the methyltransferase superfamily. L-isoaspartyl/D-aspartyl protein methyltransferase family.</text>
</comment>
<dbReference type="PANTHER" id="PTHR11579:SF0">
    <property type="entry name" value="PROTEIN-L-ISOASPARTATE(D-ASPARTATE) O-METHYLTRANSFERASE"/>
    <property type="match status" value="1"/>
</dbReference>
<dbReference type="GO" id="GO:0004719">
    <property type="term" value="F:protein-L-isoaspartate (D-aspartate) O-methyltransferase activity"/>
    <property type="evidence" value="ECO:0007669"/>
    <property type="project" value="UniProtKB-EC"/>
</dbReference>
<comment type="caution">
    <text evidence="12">The sequence shown here is derived from an EMBL/GenBank/DDBJ whole genome shotgun (WGS) entry which is preliminary data.</text>
</comment>
<dbReference type="InterPro" id="IPR026448">
    <property type="entry name" value="Methyltr_grasp"/>
</dbReference>
<dbReference type="PANTHER" id="PTHR11579">
    <property type="entry name" value="PROTEIN-L-ISOASPARTATE O-METHYLTRANSFERASE"/>
    <property type="match status" value="1"/>
</dbReference>
<evidence type="ECO:0000313" key="13">
    <source>
        <dbReference type="Proteomes" id="UP001165143"/>
    </source>
</evidence>
<dbReference type="RefSeq" id="WP_033251363.1">
    <property type="nucleotide sequence ID" value="NZ_BSRX01000009.1"/>
</dbReference>
<dbReference type="Gene3D" id="3.40.50.150">
    <property type="entry name" value="Vaccinia Virus protein VP39"/>
    <property type="match status" value="1"/>
</dbReference>
<evidence type="ECO:0000256" key="9">
    <source>
        <dbReference type="ARBA" id="ARBA00030757"/>
    </source>
</evidence>
<evidence type="ECO:0000256" key="4">
    <source>
        <dbReference type="ARBA" id="ARBA00013346"/>
    </source>
</evidence>
<evidence type="ECO:0000256" key="10">
    <source>
        <dbReference type="ARBA" id="ARBA00031323"/>
    </source>
</evidence>
<evidence type="ECO:0000256" key="3">
    <source>
        <dbReference type="ARBA" id="ARBA00011890"/>
    </source>
</evidence>
<keyword evidence="8" id="KW-0949">S-adenosyl-L-methionine</keyword>
<evidence type="ECO:0000256" key="5">
    <source>
        <dbReference type="ARBA" id="ARBA00022490"/>
    </source>
</evidence>
<comment type="subcellular location">
    <subcellularLocation>
        <location evidence="1">Cytoplasm</location>
    </subcellularLocation>
</comment>
<keyword evidence="5" id="KW-0963">Cytoplasm</keyword>
<dbReference type="OrthoDB" id="5143400at2"/>
<dbReference type="NCBIfam" id="TIGR04188">
    <property type="entry name" value="methyltr_grsp"/>
    <property type="match status" value="1"/>
</dbReference>
<evidence type="ECO:0000256" key="11">
    <source>
        <dbReference type="ARBA" id="ARBA00031350"/>
    </source>
</evidence>
<keyword evidence="6" id="KW-0489">Methyltransferase</keyword>
<keyword evidence="7" id="KW-0808">Transferase</keyword>
<dbReference type="Proteomes" id="UP001165143">
    <property type="component" value="Unassembled WGS sequence"/>
</dbReference>
<dbReference type="EC" id="2.1.1.77" evidence="3"/>
<evidence type="ECO:0000313" key="12">
    <source>
        <dbReference type="EMBL" id="GLW53990.1"/>
    </source>
</evidence>
<dbReference type="GO" id="GO:0005737">
    <property type="term" value="C:cytoplasm"/>
    <property type="evidence" value="ECO:0007669"/>
    <property type="project" value="UniProtKB-SubCell"/>
</dbReference>
<dbReference type="InterPro" id="IPR000682">
    <property type="entry name" value="PCMT"/>
</dbReference>
<dbReference type="Pfam" id="PF01135">
    <property type="entry name" value="PCMT"/>
    <property type="match status" value="1"/>
</dbReference>
<dbReference type="AlphaFoldDB" id="A0A9W6PDM7"/>
<evidence type="ECO:0000256" key="7">
    <source>
        <dbReference type="ARBA" id="ARBA00022679"/>
    </source>
</evidence>
<dbReference type="EMBL" id="BSRX01000009">
    <property type="protein sequence ID" value="GLW53990.1"/>
    <property type="molecule type" value="Genomic_DNA"/>
</dbReference>
<protein>
    <recommendedName>
        <fullName evidence="4">Protein-L-isoaspartate O-methyltransferase</fullName>
        <ecNumber evidence="3">2.1.1.77</ecNumber>
    </recommendedName>
    <alternativeName>
        <fullName evidence="11">L-isoaspartyl protein carboxyl methyltransferase</fullName>
    </alternativeName>
    <alternativeName>
        <fullName evidence="9">Protein L-isoaspartyl methyltransferase</fullName>
    </alternativeName>
    <alternativeName>
        <fullName evidence="10">Protein-beta-aspartate methyltransferase</fullName>
    </alternativeName>
</protein>
<reference evidence="12" key="1">
    <citation type="submission" date="2023-02" db="EMBL/GenBank/DDBJ databases">
        <title>Kitasatospora phosalacinea NBRC 14362.</title>
        <authorList>
            <person name="Ichikawa N."/>
            <person name="Sato H."/>
            <person name="Tonouchi N."/>
        </authorList>
    </citation>
    <scope>NUCLEOTIDE SEQUENCE</scope>
    <source>
        <strain evidence="12">NBRC 14362</strain>
    </source>
</reference>
<dbReference type="InterPro" id="IPR029063">
    <property type="entry name" value="SAM-dependent_MTases_sf"/>
</dbReference>
<evidence type="ECO:0000256" key="1">
    <source>
        <dbReference type="ARBA" id="ARBA00004496"/>
    </source>
</evidence>
<dbReference type="CDD" id="cd02440">
    <property type="entry name" value="AdoMet_MTases"/>
    <property type="match status" value="1"/>
</dbReference>